<dbReference type="SUPFAM" id="SSF63411">
    <property type="entry name" value="LuxS/MPP-like metallohydrolase"/>
    <property type="match status" value="1"/>
</dbReference>
<sequence length="321" mass="36933">MPTRIFTIQSFLFIRQLLLRVRKSSFLPLVLEALHEIACKPKFLASRIEKERKADLSELQMMNTIEYRVDCQTQLLQHLHSENMSGYRFPIGLEEQIKKWDPETIKAFHVHWYFLANATLFIVGDIGSVIRTVEMIEAQFAATPAGVITSTHTSLENINLTSIVVATLKERHHVRPPLQHTWSLPSTEKQLKKPVIFQHGLLQNISISLFCKVKLFWPVVQTPVQKVQTSSDLRDVLMRRIFLSTLQFCTNTRYKSATPPFNGVELDHSDSGREGCTVSTLKPQSLVIGKMQSKLAFKRLVLLISSNHLFLHFDVTEDRRR</sequence>
<organism evidence="1 2">
    <name type="scientific">Physcomitrium patens</name>
    <name type="common">Spreading-leaved earth moss</name>
    <name type="synonym">Physcomitrella patens</name>
    <dbReference type="NCBI Taxonomy" id="3218"/>
    <lineage>
        <taxon>Eukaryota</taxon>
        <taxon>Viridiplantae</taxon>
        <taxon>Streptophyta</taxon>
        <taxon>Embryophyta</taxon>
        <taxon>Bryophyta</taxon>
        <taxon>Bryophytina</taxon>
        <taxon>Bryopsida</taxon>
        <taxon>Funariidae</taxon>
        <taxon>Funariales</taxon>
        <taxon>Funariaceae</taxon>
        <taxon>Physcomitrium</taxon>
    </lineage>
</organism>
<protein>
    <recommendedName>
        <fullName evidence="3">Peptidase M16 C-terminal domain-containing protein</fullName>
    </recommendedName>
</protein>
<dbReference type="Gramene" id="Pp3c25_1280V3.3">
    <property type="protein sequence ID" value="Pp3c25_1280V3.3"/>
    <property type="gene ID" value="Pp3c25_1280"/>
</dbReference>
<evidence type="ECO:0000313" key="1">
    <source>
        <dbReference type="EnsemblPlants" id="Pp3c25_1280V3.3"/>
    </source>
</evidence>
<reference evidence="1 2" key="2">
    <citation type="journal article" date="2018" name="Plant J.">
        <title>The Physcomitrella patens chromosome-scale assembly reveals moss genome structure and evolution.</title>
        <authorList>
            <person name="Lang D."/>
            <person name="Ullrich K.K."/>
            <person name="Murat F."/>
            <person name="Fuchs J."/>
            <person name="Jenkins J."/>
            <person name="Haas F.B."/>
            <person name="Piednoel M."/>
            <person name="Gundlach H."/>
            <person name="Van Bel M."/>
            <person name="Meyberg R."/>
            <person name="Vives C."/>
            <person name="Morata J."/>
            <person name="Symeonidi A."/>
            <person name="Hiss M."/>
            <person name="Muchero W."/>
            <person name="Kamisugi Y."/>
            <person name="Saleh O."/>
            <person name="Blanc G."/>
            <person name="Decker E.L."/>
            <person name="van Gessel N."/>
            <person name="Grimwood J."/>
            <person name="Hayes R.D."/>
            <person name="Graham S.W."/>
            <person name="Gunter L.E."/>
            <person name="McDaniel S.F."/>
            <person name="Hoernstein S.N.W."/>
            <person name="Larsson A."/>
            <person name="Li F.W."/>
            <person name="Perroud P.F."/>
            <person name="Phillips J."/>
            <person name="Ranjan P."/>
            <person name="Rokshar D.S."/>
            <person name="Rothfels C.J."/>
            <person name="Schneider L."/>
            <person name="Shu S."/>
            <person name="Stevenson D.W."/>
            <person name="Thummler F."/>
            <person name="Tillich M."/>
            <person name="Villarreal Aguilar J.C."/>
            <person name="Widiez T."/>
            <person name="Wong G.K."/>
            <person name="Wymore A."/>
            <person name="Zhang Y."/>
            <person name="Zimmer A.D."/>
            <person name="Quatrano R.S."/>
            <person name="Mayer K.F.X."/>
            <person name="Goodstein D."/>
            <person name="Casacuberta J.M."/>
            <person name="Vandepoele K."/>
            <person name="Reski R."/>
            <person name="Cuming A.C."/>
            <person name="Tuskan G.A."/>
            <person name="Maumus F."/>
            <person name="Salse J."/>
            <person name="Schmutz J."/>
            <person name="Rensing S.A."/>
        </authorList>
    </citation>
    <scope>NUCLEOTIDE SEQUENCE [LARGE SCALE GENOMIC DNA]</scope>
    <source>
        <strain evidence="1 2">cv. Gransden 2004</strain>
    </source>
</reference>
<dbReference type="EMBL" id="ABEU02000025">
    <property type="status" value="NOT_ANNOTATED_CDS"/>
    <property type="molecule type" value="Genomic_DNA"/>
</dbReference>
<dbReference type="OrthoDB" id="952271at2759"/>
<dbReference type="EnsemblPlants" id="Pp3c25_1280V3.3">
    <property type="protein sequence ID" value="Pp3c25_1280V3.3"/>
    <property type="gene ID" value="Pp3c25_1280"/>
</dbReference>
<dbReference type="Gene3D" id="3.30.830.10">
    <property type="entry name" value="Metalloenzyme, LuxS/M16 peptidase-like"/>
    <property type="match status" value="1"/>
</dbReference>
<dbReference type="InterPro" id="IPR011249">
    <property type="entry name" value="Metalloenz_LuxS/M16"/>
</dbReference>
<gene>
    <name evidence="1" type="primary">LOC112277429</name>
</gene>
<keyword evidence="2" id="KW-1185">Reference proteome</keyword>
<dbReference type="AlphaFoldDB" id="A0A7I4CP06"/>
<evidence type="ECO:0008006" key="3">
    <source>
        <dbReference type="Google" id="ProtNLM"/>
    </source>
</evidence>
<dbReference type="PANTHER" id="PTHR43690">
    <property type="entry name" value="NARDILYSIN"/>
    <property type="match status" value="1"/>
</dbReference>
<evidence type="ECO:0000313" key="2">
    <source>
        <dbReference type="Proteomes" id="UP000006727"/>
    </source>
</evidence>
<dbReference type="InParanoid" id="A0A7I4CP06"/>
<dbReference type="PANTHER" id="PTHR43690:SF33">
    <property type="entry name" value="STROMAL PROCESSING PEPTIDASE, CHLOROPLASTIC"/>
    <property type="match status" value="1"/>
</dbReference>
<reference evidence="1 2" key="1">
    <citation type="journal article" date="2008" name="Science">
        <title>The Physcomitrella genome reveals evolutionary insights into the conquest of land by plants.</title>
        <authorList>
            <person name="Rensing S."/>
            <person name="Lang D."/>
            <person name="Zimmer A."/>
            <person name="Terry A."/>
            <person name="Salamov A."/>
            <person name="Shapiro H."/>
            <person name="Nishiyama T."/>
            <person name="Perroud P.-F."/>
            <person name="Lindquist E."/>
            <person name="Kamisugi Y."/>
            <person name="Tanahashi T."/>
            <person name="Sakakibara K."/>
            <person name="Fujita T."/>
            <person name="Oishi K."/>
            <person name="Shin-I T."/>
            <person name="Kuroki Y."/>
            <person name="Toyoda A."/>
            <person name="Suzuki Y."/>
            <person name="Hashimoto A."/>
            <person name="Yamaguchi K."/>
            <person name="Sugano A."/>
            <person name="Kohara Y."/>
            <person name="Fujiyama A."/>
            <person name="Anterola A."/>
            <person name="Aoki S."/>
            <person name="Ashton N."/>
            <person name="Barbazuk W.B."/>
            <person name="Barker E."/>
            <person name="Bennetzen J."/>
            <person name="Bezanilla M."/>
            <person name="Blankenship R."/>
            <person name="Cho S.H."/>
            <person name="Dutcher S."/>
            <person name="Estelle M."/>
            <person name="Fawcett J.A."/>
            <person name="Gundlach H."/>
            <person name="Hanada K."/>
            <person name="Heyl A."/>
            <person name="Hicks K.A."/>
            <person name="Hugh J."/>
            <person name="Lohr M."/>
            <person name="Mayer K."/>
            <person name="Melkozernov A."/>
            <person name="Murata T."/>
            <person name="Nelson D."/>
            <person name="Pils B."/>
            <person name="Prigge M."/>
            <person name="Reiss B."/>
            <person name="Renner T."/>
            <person name="Rombauts S."/>
            <person name="Rushton P."/>
            <person name="Sanderfoot A."/>
            <person name="Schween G."/>
            <person name="Shiu S.-H."/>
            <person name="Stueber K."/>
            <person name="Theodoulou F.L."/>
            <person name="Tu H."/>
            <person name="Van de Peer Y."/>
            <person name="Verrier P.J."/>
            <person name="Waters E."/>
            <person name="Wood A."/>
            <person name="Yang L."/>
            <person name="Cove D."/>
            <person name="Cuming A."/>
            <person name="Hasebe M."/>
            <person name="Lucas S."/>
            <person name="Mishler D.B."/>
            <person name="Reski R."/>
            <person name="Grigoriev I."/>
            <person name="Quatrano R.S."/>
            <person name="Boore J.L."/>
        </authorList>
    </citation>
    <scope>NUCLEOTIDE SEQUENCE [LARGE SCALE GENOMIC DNA]</scope>
    <source>
        <strain evidence="1 2">cv. Gransden 2004</strain>
    </source>
</reference>
<name>A0A7I4CP06_PHYPA</name>
<dbReference type="KEGG" id="ppp:112277429"/>
<proteinExistence type="predicted"/>
<dbReference type="Proteomes" id="UP000006727">
    <property type="component" value="Chromosome 25"/>
</dbReference>
<reference evidence="1" key="3">
    <citation type="submission" date="2020-12" db="UniProtKB">
        <authorList>
            <consortium name="EnsemblPlants"/>
        </authorList>
    </citation>
    <scope>IDENTIFICATION</scope>
</reference>
<dbReference type="InterPro" id="IPR050626">
    <property type="entry name" value="Peptidase_M16"/>
</dbReference>
<dbReference type="GeneID" id="112277429"/>
<accession>A0A7I4CP06</accession>
<dbReference type="GO" id="GO:0046872">
    <property type="term" value="F:metal ion binding"/>
    <property type="evidence" value="ECO:0007669"/>
    <property type="project" value="InterPro"/>
</dbReference>
<dbReference type="RefSeq" id="XP_024365468.1">
    <property type="nucleotide sequence ID" value="XM_024509700.2"/>
</dbReference>